<evidence type="ECO:0000313" key="3">
    <source>
        <dbReference type="Proteomes" id="UP000014073"/>
    </source>
</evidence>
<accession>S0F458</accession>
<proteinExistence type="predicted"/>
<protein>
    <recommendedName>
        <fullName evidence="1">Bacterial Ig-like domain-containing protein</fullName>
    </recommendedName>
</protein>
<evidence type="ECO:0000259" key="1">
    <source>
        <dbReference type="Pfam" id="PF20251"/>
    </source>
</evidence>
<name>S0F458_9BACT</name>
<dbReference type="GeneID" id="78406839"/>
<dbReference type="eggNOG" id="COG0810">
    <property type="taxonomic scope" value="Bacteria"/>
</dbReference>
<keyword evidence="3" id="KW-1185">Reference proteome</keyword>
<evidence type="ECO:0000313" key="2">
    <source>
        <dbReference type="EMBL" id="EEF74664.1"/>
    </source>
</evidence>
<reference evidence="2 3" key="1">
    <citation type="submission" date="2008-12" db="EMBL/GenBank/DDBJ databases">
        <authorList>
            <person name="Fulton L."/>
            <person name="Clifton S."/>
            <person name="Fulton B."/>
            <person name="Xu J."/>
            <person name="Minx P."/>
            <person name="Pepin K.H."/>
            <person name="Johnson M."/>
            <person name="Bhonagiri V."/>
            <person name="Nash W.E."/>
            <person name="Mardis E.R."/>
            <person name="Wilson R.K."/>
        </authorList>
    </citation>
    <scope>NUCLEOTIDE SEQUENCE [LARGE SCALE GENOMIC DNA]</scope>
    <source>
        <strain evidence="2 3">DSM 18228</strain>
    </source>
</reference>
<dbReference type="InterPro" id="IPR046878">
    <property type="entry name" value="Big_14"/>
</dbReference>
<gene>
    <name evidence="2" type="ORF">BACCOPRO_00130</name>
</gene>
<dbReference type="Pfam" id="PF20251">
    <property type="entry name" value="Big_14"/>
    <property type="match status" value="2"/>
</dbReference>
<feature type="domain" description="Bacterial Ig-like" evidence="1">
    <location>
        <begin position="211"/>
        <end position="311"/>
    </location>
</feature>
<dbReference type="HOGENOM" id="CLU_038926_0_0_10"/>
<dbReference type="AlphaFoldDB" id="S0F458"/>
<dbReference type="EMBL" id="ACBW01000014">
    <property type="protein sequence ID" value="EEF74664.1"/>
    <property type="molecule type" value="Genomic_DNA"/>
</dbReference>
<dbReference type="STRING" id="547042.BACCOPRO_00130"/>
<organism evidence="2 3">
    <name type="scientific">Phocaeicola coprophilus DSM 18228 = JCM 13818</name>
    <dbReference type="NCBI Taxonomy" id="547042"/>
    <lineage>
        <taxon>Bacteria</taxon>
        <taxon>Pseudomonadati</taxon>
        <taxon>Bacteroidota</taxon>
        <taxon>Bacteroidia</taxon>
        <taxon>Bacteroidales</taxon>
        <taxon>Bacteroidaceae</taxon>
        <taxon>Phocaeicola</taxon>
    </lineage>
</organism>
<comment type="caution">
    <text evidence="2">The sequence shown here is derived from an EMBL/GenBank/DDBJ whole genome shotgun (WGS) entry which is preliminary data.</text>
</comment>
<dbReference type="Proteomes" id="UP000014073">
    <property type="component" value="Unassembled WGS sequence"/>
</dbReference>
<sequence>MPYCNKIPTGKEISPALLSIHAEYDYYPLPTNEITIFVTNKSSKEYTCGDEYSIAYYNEKNKSWESLPVNPIREDMLWIISSYQSNRMQTIHIYTDITPNRPGKYRIYKSFNNDTEVAFAEFEMVDNKGVRKLMDILVDIIRKYPKADTIHENFSTACQRYDGDTIEVGLINNAMPYQEMFRRKILNYSALDFGKIEPPQPLPFTTTSDTMGISMKTEKTVYPVGTKEITVIISNNNSRTLFFGVDYGIARKKGDEWIALNTSTVFNSLGIGVEKGRNYDFKAWMYNLVNDNKPGTYKIYKRIGFDGSRKEWYMSAEFRIE</sequence>
<feature type="domain" description="Bacterial Ig-like" evidence="1">
    <location>
        <begin position="18"/>
        <end position="118"/>
    </location>
</feature>
<dbReference type="RefSeq" id="WP_008139899.1">
    <property type="nucleotide sequence ID" value="NZ_EQ973631.1"/>
</dbReference>